<dbReference type="EC" id="4.2.3.4" evidence="7 18"/>
<dbReference type="GO" id="GO:0003856">
    <property type="term" value="F:3-dehydroquinate synthase activity"/>
    <property type="evidence" value="ECO:0007669"/>
    <property type="project" value="UniProtKB-UniRule"/>
</dbReference>
<comment type="pathway">
    <text evidence="5 18">Metabolic intermediate biosynthesis; chorismate biosynthesis; chorismate from D-erythrose 4-phosphate and phosphoenolpyruvate: step 2/7.</text>
</comment>
<keyword evidence="14 18" id="KW-0520">NAD</keyword>
<dbReference type="InterPro" id="IPR030963">
    <property type="entry name" value="DHQ_synth_fam"/>
</dbReference>
<dbReference type="PANTHER" id="PTHR43622">
    <property type="entry name" value="3-DEHYDROQUINATE SYNTHASE"/>
    <property type="match status" value="1"/>
</dbReference>
<feature type="binding site" evidence="18">
    <location>
        <position position="142"/>
    </location>
    <ligand>
        <name>NAD(+)</name>
        <dbReference type="ChEBI" id="CHEBI:57540"/>
    </ligand>
</feature>
<dbReference type="PANTHER" id="PTHR43622:SF7">
    <property type="entry name" value="3-DEHYDROQUINATE SYNTHASE, CHLOROPLASTIC"/>
    <property type="match status" value="1"/>
</dbReference>
<dbReference type="GO" id="GO:0008652">
    <property type="term" value="P:amino acid biosynthetic process"/>
    <property type="evidence" value="ECO:0007669"/>
    <property type="project" value="UniProtKB-KW"/>
</dbReference>
<comment type="similarity">
    <text evidence="6 18">Belongs to the sugar phosphate cyclases superfamily. Dehydroquinate synthase family.</text>
</comment>
<feature type="binding site" evidence="18">
    <location>
        <position position="261"/>
    </location>
    <ligand>
        <name>Zn(2+)</name>
        <dbReference type="ChEBI" id="CHEBI:29105"/>
    </ligand>
</feature>
<evidence type="ECO:0000256" key="12">
    <source>
        <dbReference type="ARBA" id="ARBA00022741"/>
    </source>
</evidence>
<feature type="binding site" evidence="18">
    <location>
        <begin position="105"/>
        <end position="109"/>
    </location>
    <ligand>
        <name>NAD(+)</name>
        <dbReference type="ChEBI" id="CHEBI:57540"/>
    </ligand>
</feature>
<comment type="cofactor">
    <cofactor evidence="3">
        <name>Zn(2+)</name>
        <dbReference type="ChEBI" id="CHEBI:29105"/>
    </cofactor>
</comment>
<dbReference type="GO" id="GO:0009073">
    <property type="term" value="P:aromatic amino acid family biosynthetic process"/>
    <property type="evidence" value="ECO:0007669"/>
    <property type="project" value="UniProtKB-KW"/>
</dbReference>
<evidence type="ECO:0000256" key="4">
    <source>
        <dbReference type="ARBA" id="ARBA00004496"/>
    </source>
</evidence>
<evidence type="ECO:0000256" key="7">
    <source>
        <dbReference type="ARBA" id="ARBA00013031"/>
    </source>
</evidence>
<comment type="subcellular location">
    <subcellularLocation>
        <location evidence="4 18">Cytoplasm</location>
    </subcellularLocation>
</comment>
<evidence type="ECO:0000259" key="19">
    <source>
        <dbReference type="Pfam" id="PF01761"/>
    </source>
</evidence>
<keyword evidence="9 18" id="KW-0963">Cytoplasm</keyword>
<evidence type="ECO:0000256" key="3">
    <source>
        <dbReference type="ARBA" id="ARBA00001947"/>
    </source>
</evidence>
<keyword evidence="11 18" id="KW-0479">Metal-binding</keyword>
<protein>
    <recommendedName>
        <fullName evidence="8 18">3-dehydroquinate synthase</fullName>
        <shortName evidence="18">DHQS</shortName>
        <ecNumber evidence="7 18">4.2.3.4</ecNumber>
    </recommendedName>
</protein>
<dbReference type="Gene3D" id="3.40.50.1970">
    <property type="match status" value="1"/>
</dbReference>
<dbReference type="AlphaFoldDB" id="A0A6N2ZBJ0"/>
<dbReference type="SUPFAM" id="SSF56796">
    <property type="entry name" value="Dehydroquinate synthase-like"/>
    <property type="match status" value="1"/>
</dbReference>
<evidence type="ECO:0000256" key="9">
    <source>
        <dbReference type="ARBA" id="ARBA00022490"/>
    </source>
</evidence>
<dbReference type="GO" id="GO:0046872">
    <property type="term" value="F:metal ion binding"/>
    <property type="evidence" value="ECO:0007669"/>
    <property type="project" value="UniProtKB-KW"/>
</dbReference>
<evidence type="ECO:0000256" key="18">
    <source>
        <dbReference type="HAMAP-Rule" id="MF_00110"/>
    </source>
</evidence>
<reference evidence="21" key="1">
    <citation type="submission" date="2019-11" db="EMBL/GenBank/DDBJ databases">
        <authorList>
            <person name="Feng L."/>
        </authorList>
    </citation>
    <scope>NUCLEOTIDE SEQUENCE</scope>
    <source>
        <strain evidence="21">VrattiLFYP33</strain>
    </source>
</reference>
<feature type="domain" description="3-dehydroquinate synthase C-terminal" evidence="20">
    <location>
        <begin position="181"/>
        <end position="320"/>
    </location>
</feature>
<keyword evidence="12 18" id="KW-0547">Nucleotide-binding</keyword>
<evidence type="ECO:0000256" key="5">
    <source>
        <dbReference type="ARBA" id="ARBA00004661"/>
    </source>
</evidence>
<dbReference type="EMBL" id="CACRUX010000013">
    <property type="protein sequence ID" value="VYT75973.1"/>
    <property type="molecule type" value="Genomic_DNA"/>
</dbReference>
<evidence type="ECO:0000256" key="6">
    <source>
        <dbReference type="ARBA" id="ARBA00005412"/>
    </source>
</evidence>
<comment type="caution">
    <text evidence="18">Lacks conserved residue(s) required for the propagation of feature annotation.</text>
</comment>
<keyword evidence="17 18" id="KW-0170">Cobalt</keyword>
<dbReference type="NCBIfam" id="TIGR01357">
    <property type="entry name" value="aroB"/>
    <property type="match status" value="1"/>
</dbReference>
<comment type="catalytic activity">
    <reaction evidence="1 18">
        <text>7-phospho-2-dehydro-3-deoxy-D-arabino-heptonate = 3-dehydroquinate + phosphate</text>
        <dbReference type="Rhea" id="RHEA:21968"/>
        <dbReference type="ChEBI" id="CHEBI:32364"/>
        <dbReference type="ChEBI" id="CHEBI:43474"/>
        <dbReference type="ChEBI" id="CHEBI:58394"/>
        <dbReference type="EC" id="4.2.3.4"/>
    </reaction>
</comment>
<keyword evidence="15 18" id="KW-0057">Aromatic amino acid biosynthesis</keyword>
<comment type="function">
    <text evidence="18">Catalyzes the conversion of 3-deoxy-D-arabino-heptulosonate 7-phosphate (DAHP) to dehydroquinate (DHQ).</text>
</comment>
<keyword evidence="10 18" id="KW-0028">Amino-acid biosynthesis</keyword>
<comment type="cofactor">
    <cofactor evidence="18">
        <name>Co(2+)</name>
        <dbReference type="ChEBI" id="CHEBI:48828"/>
    </cofactor>
    <cofactor evidence="18">
        <name>Zn(2+)</name>
        <dbReference type="ChEBI" id="CHEBI:29105"/>
    </cofactor>
    <text evidence="18">Binds 1 divalent metal cation per subunit. Can use either Co(2+) or Zn(2+).</text>
</comment>
<dbReference type="PIRSF" id="PIRSF001455">
    <property type="entry name" value="DHQ_synth"/>
    <property type="match status" value="1"/>
</dbReference>
<proteinExistence type="inferred from homology"/>
<evidence type="ECO:0000256" key="10">
    <source>
        <dbReference type="ARBA" id="ARBA00022605"/>
    </source>
</evidence>
<dbReference type="UniPathway" id="UPA00053">
    <property type="reaction ID" value="UER00085"/>
</dbReference>
<dbReference type="InterPro" id="IPR056179">
    <property type="entry name" value="DHQS_C"/>
</dbReference>
<feature type="binding site" evidence="18">
    <location>
        <position position="184"/>
    </location>
    <ligand>
        <name>Zn(2+)</name>
        <dbReference type="ChEBI" id="CHEBI:29105"/>
    </ligand>
</feature>
<dbReference type="RefSeq" id="WP_021841747.1">
    <property type="nucleotide sequence ID" value="NZ_CACRUX010000013.1"/>
</dbReference>
<keyword evidence="16 18" id="KW-0456">Lyase</keyword>
<evidence type="ECO:0000256" key="2">
    <source>
        <dbReference type="ARBA" id="ARBA00001911"/>
    </source>
</evidence>
<dbReference type="HAMAP" id="MF_00110">
    <property type="entry name" value="DHQ_synthase"/>
    <property type="match status" value="1"/>
</dbReference>
<evidence type="ECO:0000256" key="15">
    <source>
        <dbReference type="ARBA" id="ARBA00023141"/>
    </source>
</evidence>
<feature type="binding site" evidence="18">
    <location>
        <position position="245"/>
    </location>
    <ligand>
        <name>Zn(2+)</name>
        <dbReference type="ChEBI" id="CHEBI:29105"/>
    </ligand>
</feature>
<sequence>MERIHIEASTAYDVIIEDGVLQHIIEYIKPLKGPCPTMLVSDDQVAPHYAALVKKQLTAAGYTVYEYVFPHGETEKNAARLLDLVEFMAAKALTRKDLLIALGGGVVGDMAGFAAATYLRGIDYIQMPTSLLAAVDSSVGGKTAVNLKAGKNLWGAFKQPILVLCDPTALSTLAADEFSNGCGEVIKYGMLGYPDLLADLMTNPLRQDDLPHIEAIIALCVKAKAKIVSADERESGVRALLNFGHTFGHGIELCSEFSVKHGMAVSIGMALMMRAAFKNGHISETELNNFLNLLAAHNLPTNTTISIDELLEAALHDKKSHGQTITIIYPTRWGQCELRTIPHSELAHYAIKEVKHHGAN</sequence>
<dbReference type="Pfam" id="PF01761">
    <property type="entry name" value="DHQ_synthase"/>
    <property type="match status" value="1"/>
</dbReference>
<dbReference type="GO" id="GO:0005737">
    <property type="term" value="C:cytoplasm"/>
    <property type="evidence" value="ECO:0007669"/>
    <property type="project" value="UniProtKB-SubCell"/>
</dbReference>
<gene>
    <name evidence="18 21" type="primary">aroB</name>
    <name evidence="21" type="ORF">VRLFYP33_00462</name>
</gene>
<evidence type="ECO:0000256" key="14">
    <source>
        <dbReference type="ARBA" id="ARBA00023027"/>
    </source>
</evidence>
<evidence type="ECO:0000256" key="13">
    <source>
        <dbReference type="ARBA" id="ARBA00022833"/>
    </source>
</evidence>
<dbReference type="InterPro" id="IPR050071">
    <property type="entry name" value="Dehydroquinate_synthase"/>
</dbReference>
<dbReference type="GO" id="GO:0009423">
    <property type="term" value="P:chorismate biosynthetic process"/>
    <property type="evidence" value="ECO:0007669"/>
    <property type="project" value="UniProtKB-UniRule"/>
</dbReference>
<comment type="cofactor">
    <cofactor evidence="2 18">
        <name>NAD(+)</name>
        <dbReference type="ChEBI" id="CHEBI:57540"/>
    </cofactor>
</comment>
<accession>A0A6N2ZBJ0</accession>
<organism evidence="21">
    <name type="scientific">Veillonella ratti</name>
    <dbReference type="NCBI Taxonomy" id="103892"/>
    <lineage>
        <taxon>Bacteria</taxon>
        <taxon>Bacillati</taxon>
        <taxon>Bacillota</taxon>
        <taxon>Negativicutes</taxon>
        <taxon>Veillonellales</taxon>
        <taxon>Veillonellaceae</taxon>
        <taxon>Veillonella</taxon>
    </lineage>
</organism>
<evidence type="ECO:0000256" key="1">
    <source>
        <dbReference type="ARBA" id="ARBA00001393"/>
    </source>
</evidence>
<dbReference type="InterPro" id="IPR030960">
    <property type="entry name" value="DHQS/DOIS_N"/>
</dbReference>
<evidence type="ECO:0000313" key="21">
    <source>
        <dbReference type="EMBL" id="VYT75973.1"/>
    </source>
</evidence>
<evidence type="ECO:0000259" key="20">
    <source>
        <dbReference type="Pfam" id="PF24621"/>
    </source>
</evidence>
<dbReference type="FunFam" id="3.40.50.1970:FF:000007">
    <property type="entry name" value="Pentafunctional AROM polypeptide"/>
    <property type="match status" value="1"/>
</dbReference>
<dbReference type="GO" id="GO:0000166">
    <property type="term" value="F:nucleotide binding"/>
    <property type="evidence" value="ECO:0007669"/>
    <property type="project" value="UniProtKB-KW"/>
</dbReference>
<dbReference type="Gene3D" id="1.20.1090.10">
    <property type="entry name" value="Dehydroquinate synthase-like - alpha domain"/>
    <property type="match status" value="1"/>
</dbReference>
<feature type="binding site" evidence="18">
    <location>
        <begin position="129"/>
        <end position="130"/>
    </location>
    <ligand>
        <name>NAD(+)</name>
        <dbReference type="ChEBI" id="CHEBI:57540"/>
    </ligand>
</feature>
<feature type="binding site" evidence="18">
    <location>
        <position position="151"/>
    </location>
    <ligand>
        <name>NAD(+)</name>
        <dbReference type="ChEBI" id="CHEBI:57540"/>
    </ligand>
</feature>
<name>A0A6N2ZBJ0_9FIRM</name>
<dbReference type="InterPro" id="IPR016037">
    <property type="entry name" value="DHQ_synth_AroB"/>
</dbReference>
<evidence type="ECO:0000256" key="8">
    <source>
        <dbReference type="ARBA" id="ARBA00017684"/>
    </source>
</evidence>
<dbReference type="Pfam" id="PF24621">
    <property type="entry name" value="DHQS_C"/>
    <property type="match status" value="1"/>
</dbReference>
<evidence type="ECO:0000256" key="16">
    <source>
        <dbReference type="ARBA" id="ARBA00023239"/>
    </source>
</evidence>
<dbReference type="CDD" id="cd08195">
    <property type="entry name" value="DHQS"/>
    <property type="match status" value="1"/>
</dbReference>
<evidence type="ECO:0000256" key="11">
    <source>
        <dbReference type="ARBA" id="ARBA00022723"/>
    </source>
</evidence>
<evidence type="ECO:0000256" key="17">
    <source>
        <dbReference type="ARBA" id="ARBA00023285"/>
    </source>
</evidence>
<keyword evidence="13 18" id="KW-0862">Zinc</keyword>
<feature type="domain" description="3-dehydroquinate synthase N-terminal" evidence="19">
    <location>
        <begin position="67"/>
        <end position="179"/>
    </location>
</feature>